<dbReference type="FunFam" id="1.20.1730.10:FF:000002">
    <property type="entry name" value="Sodium/proline symporter"/>
    <property type="match status" value="1"/>
</dbReference>
<keyword evidence="9 16" id="KW-0406">Ion transport</keyword>
<dbReference type="CDD" id="cd11475">
    <property type="entry name" value="SLC5sbd_PutP"/>
    <property type="match status" value="1"/>
</dbReference>
<evidence type="ECO:0000313" key="17">
    <source>
        <dbReference type="EMBL" id="TWI08269.1"/>
    </source>
</evidence>
<dbReference type="InterPro" id="IPR018212">
    <property type="entry name" value="Na/solute_symporter_CS"/>
</dbReference>
<dbReference type="NCBIfam" id="TIGR00813">
    <property type="entry name" value="sss"/>
    <property type="match status" value="1"/>
</dbReference>
<evidence type="ECO:0000256" key="16">
    <source>
        <dbReference type="RuleBase" id="RU366012"/>
    </source>
</evidence>
<comment type="similarity">
    <text evidence="2 15">Belongs to the sodium:solute symporter (SSF) (TC 2.A.21) family.</text>
</comment>
<evidence type="ECO:0000256" key="9">
    <source>
        <dbReference type="ARBA" id="ARBA00023065"/>
    </source>
</evidence>
<evidence type="ECO:0000256" key="6">
    <source>
        <dbReference type="ARBA" id="ARBA00022847"/>
    </source>
</evidence>
<dbReference type="InterPro" id="IPR038377">
    <property type="entry name" value="Na/Glc_symporter_sf"/>
</dbReference>
<name>A0A562LKX3_9GAMM</name>
<keyword evidence="7 16" id="KW-1133">Transmembrane helix</keyword>
<comment type="function">
    <text evidence="16">Catalyzes the sodium-dependent uptake of extracellular L-proline.</text>
</comment>
<protein>
    <recommendedName>
        <fullName evidence="13 16">Sodium/proline symporter</fullName>
    </recommendedName>
    <alternativeName>
        <fullName evidence="14 16">Proline permease</fullName>
    </alternativeName>
</protein>
<dbReference type="PANTHER" id="PTHR48086:SF3">
    <property type="entry name" value="SODIUM_PROLINE SYMPORTER"/>
    <property type="match status" value="1"/>
</dbReference>
<evidence type="ECO:0000256" key="8">
    <source>
        <dbReference type="ARBA" id="ARBA00023053"/>
    </source>
</evidence>
<dbReference type="EMBL" id="VLKP01000010">
    <property type="protein sequence ID" value="TWI08269.1"/>
    <property type="molecule type" value="Genomic_DNA"/>
</dbReference>
<dbReference type="PROSITE" id="PS00456">
    <property type="entry name" value="NA_SOLUT_SYMP_1"/>
    <property type="match status" value="1"/>
</dbReference>
<evidence type="ECO:0000256" key="3">
    <source>
        <dbReference type="ARBA" id="ARBA00022448"/>
    </source>
</evidence>
<evidence type="ECO:0000256" key="1">
    <source>
        <dbReference type="ARBA" id="ARBA00004651"/>
    </source>
</evidence>
<feature type="transmembrane region" description="Helical" evidence="16">
    <location>
        <begin position="164"/>
        <end position="184"/>
    </location>
</feature>
<evidence type="ECO:0000256" key="12">
    <source>
        <dbReference type="ARBA" id="ARBA00033708"/>
    </source>
</evidence>
<feature type="transmembrane region" description="Helical" evidence="16">
    <location>
        <begin position="6"/>
        <end position="26"/>
    </location>
</feature>
<evidence type="ECO:0000256" key="10">
    <source>
        <dbReference type="ARBA" id="ARBA00023136"/>
    </source>
</evidence>
<dbReference type="InterPro" id="IPR001734">
    <property type="entry name" value="Na/solute_symporter"/>
</dbReference>
<dbReference type="Gene3D" id="1.20.1730.10">
    <property type="entry name" value="Sodium/glucose cotransporter"/>
    <property type="match status" value="1"/>
</dbReference>
<dbReference type="GO" id="GO:0005886">
    <property type="term" value="C:plasma membrane"/>
    <property type="evidence" value="ECO:0007669"/>
    <property type="project" value="UniProtKB-SubCell"/>
</dbReference>
<evidence type="ECO:0000313" key="18">
    <source>
        <dbReference type="Proteomes" id="UP000316471"/>
    </source>
</evidence>
<feature type="transmembrane region" description="Helical" evidence="16">
    <location>
        <begin position="127"/>
        <end position="152"/>
    </location>
</feature>
<comment type="catalytic activity">
    <reaction evidence="12">
        <text>L-proline(in) + Na(+)(in) = L-proline(out) + Na(+)(out)</text>
        <dbReference type="Rhea" id="RHEA:28967"/>
        <dbReference type="ChEBI" id="CHEBI:29101"/>
        <dbReference type="ChEBI" id="CHEBI:60039"/>
    </reaction>
</comment>
<dbReference type="PANTHER" id="PTHR48086">
    <property type="entry name" value="SODIUM/PROLINE SYMPORTER-RELATED"/>
    <property type="match status" value="1"/>
</dbReference>
<dbReference type="AlphaFoldDB" id="A0A562LKX3"/>
<keyword evidence="4" id="KW-1003">Cell membrane</keyword>
<feature type="transmembrane region" description="Helical" evidence="16">
    <location>
        <begin position="277"/>
        <end position="298"/>
    </location>
</feature>
<feature type="transmembrane region" description="Helical" evidence="16">
    <location>
        <begin position="191"/>
        <end position="209"/>
    </location>
</feature>
<reference evidence="17 18" key="1">
    <citation type="journal article" date="2015" name="Stand. Genomic Sci.">
        <title>Genomic Encyclopedia of Bacterial and Archaeal Type Strains, Phase III: the genomes of soil and plant-associated and newly described type strains.</title>
        <authorList>
            <person name="Whitman W.B."/>
            <person name="Woyke T."/>
            <person name="Klenk H.P."/>
            <person name="Zhou Y."/>
            <person name="Lilburn T.G."/>
            <person name="Beck B.J."/>
            <person name="De Vos P."/>
            <person name="Vandamme P."/>
            <person name="Eisen J.A."/>
            <person name="Garrity G."/>
            <person name="Hugenholtz P."/>
            <person name="Kyrpides N.C."/>
        </authorList>
    </citation>
    <scope>NUCLEOTIDE SEQUENCE [LARGE SCALE GENOMIC DNA]</scope>
    <source>
        <strain evidence="17 18">CGMCC 1.10136</strain>
    </source>
</reference>
<dbReference type="Pfam" id="PF00474">
    <property type="entry name" value="SSF"/>
    <property type="match status" value="1"/>
</dbReference>
<evidence type="ECO:0000256" key="4">
    <source>
        <dbReference type="ARBA" id="ARBA00022475"/>
    </source>
</evidence>
<evidence type="ECO:0000256" key="14">
    <source>
        <dbReference type="ARBA" id="ARBA00082709"/>
    </source>
</evidence>
<evidence type="ECO:0000256" key="7">
    <source>
        <dbReference type="ARBA" id="ARBA00022989"/>
    </source>
</evidence>
<evidence type="ECO:0000256" key="2">
    <source>
        <dbReference type="ARBA" id="ARBA00006434"/>
    </source>
</evidence>
<feature type="transmembrane region" description="Helical" evidence="16">
    <location>
        <begin position="402"/>
        <end position="421"/>
    </location>
</feature>
<organism evidence="17 18">
    <name type="scientific">Aerolutibacter ruishenii</name>
    <dbReference type="NCBI Taxonomy" id="686800"/>
    <lineage>
        <taxon>Bacteria</taxon>
        <taxon>Pseudomonadati</taxon>
        <taxon>Pseudomonadota</taxon>
        <taxon>Gammaproteobacteria</taxon>
        <taxon>Lysobacterales</taxon>
        <taxon>Lysobacteraceae</taxon>
        <taxon>Aerolutibacter</taxon>
    </lineage>
</organism>
<dbReference type="PROSITE" id="PS50283">
    <property type="entry name" value="NA_SOLUT_SYMP_3"/>
    <property type="match status" value="1"/>
</dbReference>
<dbReference type="Proteomes" id="UP000316471">
    <property type="component" value="Unassembled WGS sequence"/>
</dbReference>
<keyword evidence="16" id="KW-0029">Amino-acid transport</keyword>
<keyword evidence="8 16" id="KW-0915">Sodium</keyword>
<dbReference type="InterPro" id="IPR050277">
    <property type="entry name" value="Sodium:Solute_Symporter"/>
</dbReference>
<comment type="subcellular location">
    <subcellularLocation>
        <location evidence="16">Cell inner membrane</location>
        <topology evidence="16">Multi-pass membrane protein</topology>
    </subcellularLocation>
    <subcellularLocation>
        <location evidence="1">Cell membrane</location>
        <topology evidence="1">Multi-pass membrane protein</topology>
    </subcellularLocation>
</comment>
<proteinExistence type="inferred from homology"/>
<dbReference type="NCBIfam" id="TIGR02121">
    <property type="entry name" value="Na_Pro_sym"/>
    <property type="match status" value="1"/>
</dbReference>
<dbReference type="PROSITE" id="PS00457">
    <property type="entry name" value="NA_SOLUT_SYMP_2"/>
    <property type="match status" value="1"/>
</dbReference>
<feature type="transmembrane region" description="Helical" evidence="16">
    <location>
        <begin position="428"/>
        <end position="444"/>
    </location>
</feature>
<keyword evidence="11 16" id="KW-0739">Sodium transport</keyword>
<dbReference type="RefSeq" id="WP_144816166.1">
    <property type="nucleotide sequence ID" value="NZ_VLKP01000010.1"/>
</dbReference>
<keyword evidence="5 16" id="KW-0812">Transmembrane</keyword>
<keyword evidence="18" id="KW-1185">Reference proteome</keyword>
<dbReference type="GO" id="GO:0015193">
    <property type="term" value="F:L-proline transmembrane transporter activity"/>
    <property type="evidence" value="ECO:0007669"/>
    <property type="project" value="TreeGrafter"/>
</dbReference>
<feature type="transmembrane region" description="Helical" evidence="16">
    <location>
        <begin position="229"/>
        <end position="249"/>
    </location>
</feature>
<keyword evidence="10 16" id="KW-0472">Membrane</keyword>
<accession>A0A562LKX3</accession>
<feature type="transmembrane region" description="Helical" evidence="16">
    <location>
        <begin position="450"/>
        <end position="471"/>
    </location>
</feature>
<comment type="caution">
    <text evidence="17">The sequence shown here is derived from an EMBL/GenBank/DDBJ whole genome shotgun (WGS) entry which is preliminary data.</text>
</comment>
<dbReference type="OrthoDB" id="9789704at2"/>
<evidence type="ECO:0000256" key="13">
    <source>
        <dbReference type="ARBA" id="ARBA00067214"/>
    </source>
</evidence>
<keyword evidence="3 16" id="KW-0813">Transport</keyword>
<feature type="transmembrane region" description="Helical" evidence="16">
    <location>
        <begin position="371"/>
        <end position="390"/>
    </location>
</feature>
<dbReference type="GO" id="GO:0015824">
    <property type="term" value="P:proline transport"/>
    <property type="evidence" value="ECO:0007669"/>
    <property type="project" value="UniProtKB-UniRule"/>
</dbReference>
<dbReference type="InterPro" id="IPR011851">
    <property type="entry name" value="Na/Pro_symporter"/>
</dbReference>
<keyword evidence="16" id="KW-0997">Cell inner membrane</keyword>
<sequence>MTASTPLLVTFGLYLIAMVMIGFIAWRSTRNFDDYILGGRSLGSFVTALSAGASDMSGWLLMGLPGALYLTGLSEAWIAIGLTVGAYLNWRFVAGPLRVYTERTNNALTLPDYFTHRFADSGRLLRIFSALVILVFFAVYCASGIVAGARLFESVFGVPYAQALWYGAAATIAYTLIGGFLAVSWTDTVQASLMIFALLLTPVIVVISNGGIQPSLALIEQVDPSRLEWIGAGGIMAVVSAAAWGLGYFGQPHILARFMAADHVSSIPRARRIGMTWMVLCLGGAIAVGFFGIAYFAAHPEAAAPVNQNPERVFITLAEQLFNPWIAGVLLSAILAAVMSTLSCQLLVCSSAITEDFYRGFLRPTASQRELVWVGRASVLAVSLLAIAIARDPDSRVLGLVSYAWAGFGAAFGPVVILSLVWHRMTRNGALVGMVAGALTVILWKQTGSAMYEIVPGFIVATVAIVVVSLLDKAPPDAVQVTHQQVRASLRENRH</sequence>
<dbReference type="GO" id="GO:0031402">
    <property type="term" value="F:sodium ion binding"/>
    <property type="evidence" value="ECO:0007669"/>
    <property type="project" value="UniProtKB-UniRule"/>
</dbReference>
<evidence type="ECO:0000256" key="5">
    <source>
        <dbReference type="ARBA" id="ARBA00022692"/>
    </source>
</evidence>
<feature type="transmembrane region" description="Helical" evidence="16">
    <location>
        <begin position="325"/>
        <end position="350"/>
    </location>
</feature>
<gene>
    <name evidence="17" type="ORF">IP93_02505</name>
</gene>
<feature type="transmembrane region" description="Helical" evidence="16">
    <location>
        <begin position="67"/>
        <end position="88"/>
    </location>
</feature>
<dbReference type="GO" id="GO:0005298">
    <property type="term" value="F:proline:sodium symporter activity"/>
    <property type="evidence" value="ECO:0007669"/>
    <property type="project" value="UniProtKB-UniRule"/>
</dbReference>
<evidence type="ECO:0000256" key="15">
    <source>
        <dbReference type="RuleBase" id="RU362091"/>
    </source>
</evidence>
<evidence type="ECO:0000256" key="11">
    <source>
        <dbReference type="ARBA" id="ARBA00023201"/>
    </source>
</evidence>
<keyword evidence="6 16" id="KW-0769">Symport</keyword>